<sequence>MWCAWCCSRRRSMRPAALSSACIRVAFVTLSSRGVPQVSTQFLSRASVPQLRKHWLRPSGHRGLPERCLKLLQMQKLQAKG</sequence>
<dbReference type="Proteomes" id="UP000799754">
    <property type="component" value="Unassembled WGS sequence"/>
</dbReference>
<evidence type="ECO:0000313" key="1">
    <source>
        <dbReference type="EMBL" id="KAF2624418.1"/>
    </source>
</evidence>
<protein>
    <submittedName>
        <fullName evidence="1">Uncharacterized protein</fullName>
    </submittedName>
</protein>
<keyword evidence="2" id="KW-1185">Reference proteome</keyword>
<evidence type="ECO:0000313" key="2">
    <source>
        <dbReference type="Proteomes" id="UP000799754"/>
    </source>
</evidence>
<reference evidence="1" key="1">
    <citation type="journal article" date="2020" name="Stud. Mycol.">
        <title>101 Dothideomycetes genomes: a test case for predicting lifestyles and emergence of pathogens.</title>
        <authorList>
            <person name="Haridas S."/>
            <person name="Albert R."/>
            <person name="Binder M."/>
            <person name="Bloem J."/>
            <person name="Labutti K."/>
            <person name="Salamov A."/>
            <person name="Andreopoulos B."/>
            <person name="Baker S."/>
            <person name="Barry K."/>
            <person name="Bills G."/>
            <person name="Bluhm B."/>
            <person name="Cannon C."/>
            <person name="Castanera R."/>
            <person name="Culley D."/>
            <person name="Daum C."/>
            <person name="Ezra D."/>
            <person name="Gonzalez J."/>
            <person name="Henrissat B."/>
            <person name="Kuo A."/>
            <person name="Liang C."/>
            <person name="Lipzen A."/>
            <person name="Lutzoni F."/>
            <person name="Magnuson J."/>
            <person name="Mondo S."/>
            <person name="Nolan M."/>
            <person name="Ohm R."/>
            <person name="Pangilinan J."/>
            <person name="Park H.-J."/>
            <person name="Ramirez L."/>
            <person name="Alfaro M."/>
            <person name="Sun H."/>
            <person name="Tritt A."/>
            <person name="Yoshinaga Y."/>
            <person name="Zwiers L.-H."/>
            <person name="Turgeon B."/>
            <person name="Goodwin S."/>
            <person name="Spatafora J."/>
            <person name="Crous P."/>
            <person name="Grigoriev I."/>
        </authorList>
    </citation>
    <scope>NUCLEOTIDE SEQUENCE</scope>
    <source>
        <strain evidence="1">CBS 525.71</strain>
    </source>
</reference>
<comment type="caution">
    <text evidence="1">The sequence shown here is derived from an EMBL/GenBank/DDBJ whole genome shotgun (WGS) entry which is preliminary data.</text>
</comment>
<accession>A0ACB6RRQ7</accession>
<dbReference type="EMBL" id="MU006731">
    <property type="protein sequence ID" value="KAF2624418.1"/>
    <property type="molecule type" value="Genomic_DNA"/>
</dbReference>
<proteinExistence type="predicted"/>
<organism evidence="1 2">
    <name type="scientific">Macroventuria anomochaeta</name>
    <dbReference type="NCBI Taxonomy" id="301207"/>
    <lineage>
        <taxon>Eukaryota</taxon>
        <taxon>Fungi</taxon>
        <taxon>Dikarya</taxon>
        <taxon>Ascomycota</taxon>
        <taxon>Pezizomycotina</taxon>
        <taxon>Dothideomycetes</taxon>
        <taxon>Pleosporomycetidae</taxon>
        <taxon>Pleosporales</taxon>
        <taxon>Pleosporineae</taxon>
        <taxon>Didymellaceae</taxon>
        <taxon>Macroventuria</taxon>
    </lineage>
</organism>
<name>A0ACB6RRQ7_9PLEO</name>
<gene>
    <name evidence="1" type="ORF">BU25DRAFT_161011</name>
</gene>